<dbReference type="InterPro" id="IPR000055">
    <property type="entry name" value="Restrct_endonuc_typeI_TRD"/>
</dbReference>
<comment type="similarity">
    <text evidence="1">Belongs to the type-I restriction system S methylase family.</text>
</comment>
<reference evidence="7" key="1">
    <citation type="submission" date="2017-09" db="EMBL/GenBank/DDBJ databases">
        <title>Depth-based differentiation of microbial function through sediment-hosted aquifers and enrichment of novel symbionts in the deep terrestrial subsurface.</title>
        <authorList>
            <person name="Probst A.J."/>
            <person name="Ladd B."/>
            <person name="Jarett J.K."/>
            <person name="Geller-Mcgrath D.E."/>
            <person name="Sieber C.M.K."/>
            <person name="Emerson J.B."/>
            <person name="Anantharaman K."/>
            <person name="Thomas B.C."/>
            <person name="Malmstrom R."/>
            <person name="Stieglmeier M."/>
            <person name="Klingl A."/>
            <person name="Woyke T."/>
            <person name="Ryan C.M."/>
            <person name="Banfield J.F."/>
        </authorList>
    </citation>
    <scope>NUCLEOTIDE SEQUENCE [LARGE SCALE GENOMIC DNA]</scope>
</reference>
<evidence type="ECO:0000259" key="5">
    <source>
        <dbReference type="Pfam" id="PF01420"/>
    </source>
</evidence>
<evidence type="ECO:0000256" key="3">
    <source>
        <dbReference type="ARBA" id="ARBA00023125"/>
    </source>
</evidence>
<feature type="domain" description="Type I restriction modification DNA specificity" evidence="5">
    <location>
        <begin position="201"/>
        <end position="378"/>
    </location>
</feature>
<organism evidence="6 7">
    <name type="scientific">Candidatus Magasanikbacteria bacterium CG_4_10_14_0_2_um_filter_41_10</name>
    <dbReference type="NCBI Taxonomy" id="1974638"/>
    <lineage>
        <taxon>Bacteria</taxon>
        <taxon>Candidatus Magasanikiibacteriota</taxon>
    </lineage>
</organism>
<dbReference type="PANTHER" id="PTHR30408">
    <property type="entry name" value="TYPE-1 RESTRICTION ENZYME ECOKI SPECIFICITY PROTEIN"/>
    <property type="match status" value="1"/>
</dbReference>
<dbReference type="GO" id="GO:0009307">
    <property type="term" value="P:DNA restriction-modification system"/>
    <property type="evidence" value="ECO:0007669"/>
    <property type="project" value="UniProtKB-KW"/>
</dbReference>
<dbReference type="EMBL" id="PFPJ01000032">
    <property type="protein sequence ID" value="PIZ93865.1"/>
    <property type="molecule type" value="Genomic_DNA"/>
</dbReference>
<dbReference type="Gene3D" id="1.10.287.1120">
    <property type="entry name" value="Bipartite methylase S protein"/>
    <property type="match status" value="1"/>
</dbReference>
<keyword evidence="3" id="KW-0238">DNA-binding</keyword>
<dbReference type="SUPFAM" id="SSF116734">
    <property type="entry name" value="DNA methylase specificity domain"/>
    <property type="match status" value="2"/>
</dbReference>
<feature type="domain" description="Type I restriction modification DNA specificity" evidence="5">
    <location>
        <begin position="12"/>
        <end position="176"/>
    </location>
</feature>
<dbReference type="Proteomes" id="UP000228750">
    <property type="component" value="Unassembled WGS sequence"/>
</dbReference>
<keyword evidence="2" id="KW-0680">Restriction system</keyword>
<evidence type="ECO:0000313" key="6">
    <source>
        <dbReference type="EMBL" id="PIZ93865.1"/>
    </source>
</evidence>
<dbReference type="InterPro" id="IPR052021">
    <property type="entry name" value="Type-I_RS_S_subunit"/>
</dbReference>
<dbReference type="InterPro" id="IPR044946">
    <property type="entry name" value="Restrct_endonuc_typeI_TRD_sf"/>
</dbReference>
<accession>A0A2M7V5H5</accession>
<dbReference type="Pfam" id="PF01420">
    <property type="entry name" value="Methylase_S"/>
    <property type="match status" value="2"/>
</dbReference>
<proteinExistence type="inferred from homology"/>
<evidence type="ECO:0000256" key="1">
    <source>
        <dbReference type="ARBA" id="ARBA00010923"/>
    </source>
</evidence>
<dbReference type="PANTHER" id="PTHR30408:SF12">
    <property type="entry name" value="TYPE I RESTRICTION ENZYME MJAVIII SPECIFICITY SUBUNIT"/>
    <property type="match status" value="1"/>
</dbReference>
<dbReference type="GO" id="GO:0003677">
    <property type="term" value="F:DNA binding"/>
    <property type="evidence" value="ECO:0007669"/>
    <property type="project" value="UniProtKB-KW"/>
</dbReference>
<evidence type="ECO:0000256" key="4">
    <source>
        <dbReference type="SAM" id="Coils"/>
    </source>
</evidence>
<name>A0A2M7V5H5_9BACT</name>
<evidence type="ECO:0000256" key="2">
    <source>
        <dbReference type="ARBA" id="ARBA00022747"/>
    </source>
</evidence>
<keyword evidence="4" id="KW-0175">Coiled coil</keyword>
<dbReference type="AlphaFoldDB" id="A0A2M7V5H5"/>
<dbReference type="Gene3D" id="3.90.220.20">
    <property type="entry name" value="DNA methylase specificity domains"/>
    <property type="match status" value="2"/>
</dbReference>
<feature type="coiled-coil region" evidence="4">
    <location>
        <begin position="360"/>
        <end position="387"/>
    </location>
</feature>
<protein>
    <recommendedName>
        <fullName evidence="5">Type I restriction modification DNA specificity domain-containing protein</fullName>
    </recommendedName>
</protein>
<gene>
    <name evidence="6" type="ORF">COX82_01825</name>
</gene>
<comment type="caution">
    <text evidence="6">The sequence shown here is derived from an EMBL/GenBank/DDBJ whole genome shotgun (WGS) entry which is preliminary data.</text>
</comment>
<evidence type="ECO:0000313" key="7">
    <source>
        <dbReference type="Proteomes" id="UP000228750"/>
    </source>
</evidence>
<sequence length="406" mass="46412">MIQNNFIQNKTNWQQVKLGDIVDFWNGKGHEKNIVDYGKYIVVNSKFVSSDGKIKKYSDQSFSPLSKGDVTMVMSDVPNGRAIAKCYLIEEDEKYTLNQRIGGFRSKKVLSSFLTSLLNRNKYFLSFDDGVNQTNLRKDDILECSLRVPPIPEQHRIVTILETWDKTIDLLTKKIKLKKEVKKGLMQKLLTGDVRLPGFSVKWKNVKIKDICDIKKGQGLSKDKLHDKGKYGCILYGQLYTKYSEIIKNIVSKTDIEEGVRSVTGDILIPASTTTNALDLAIASCLEEDNILLGGDINILRAKKKYNSKFLAYYLTHTKRHKLARLAQGITIVHLYGKDFKKLEIELPTTEEQNTIVNILINAQNEIALLQQKLNELKKQKKYLLNKLVTGEIRTSENMKIVKYKI</sequence>